<accession>A0A381LI13</accession>
<feature type="domain" description="Dienelactone hydrolase" evidence="1">
    <location>
        <begin position="52"/>
        <end position="269"/>
    </location>
</feature>
<protein>
    <submittedName>
        <fullName evidence="2">BgtA-20669</fullName>
    </submittedName>
</protein>
<organism evidence="2">
    <name type="scientific">Blumeria graminis f. sp. tritici 96224</name>
    <dbReference type="NCBI Taxonomy" id="1268274"/>
    <lineage>
        <taxon>Eukaryota</taxon>
        <taxon>Fungi</taxon>
        <taxon>Dikarya</taxon>
        <taxon>Ascomycota</taxon>
        <taxon>Pezizomycotina</taxon>
        <taxon>Leotiomycetes</taxon>
        <taxon>Erysiphales</taxon>
        <taxon>Erysiphaceae</taxon>
        <taxon>Blumeria</taxon>
    </lineage>
</organism>
<dbReference type="InterPro" id="IPR002925">
    <property type="entry name" value="Dienelactn_hydro"/>
</dbReference>
<proteinExistence type="predicted"/>
<reference evidence="2" key="1">
    <citation type="submission" date="2018-07" db="EMBL/GenBank/DDBJ databases">
        <authorList>
            <person name="Quirk P.G."/>
            <person name="Krulwich T.A."/>
        </authorList>
    </citation>
    <scope>NUCLEOTIDE SEQUENCE</scope>
    <source>
        <strain evidence="2">96224</strain>
    </source>
</reference>
<dbReference type="GO" id="GO:0016787">
    <property type="term" value="F:hydrolase activity"/>
    <property type="evidence" value="ECO:0007669"/>
    <property type="project" value="InterPro"/>
</dbReference>
<dbReference type="PANTHER" id="PTHR17630:SF105">
    <property type="entry name" value="DIENELACTONE HYDROLASE FAMILY PROTEIN (AFU_ORTHOLOGUE AFUA_4G08790)"/>
    <property type="match status" value="1"/>
</dbReference>
<dbReference type="SUPFAM" id="SSF53474">
    <property type="entry name" value="alpha/beta-Hydrolases"/>
    <property type="match status" value="1"/>
</dbReference>
<dbReference type="AlphaFoldDB" id="A0A381LI13"/>
<evidence type="ECO:0000259" key="1">
    <source>
        <dbReference type="Pfam" id="PF01738"/>
    </source>
</evidence>
<evidence type="ECO:0000313" key="2">
    <source>
        <dbReference type="EMBL" id="SUZ13559.1"/>
    </source>
</evidence>
<feature type="non-terminal residue" evidence="2">
    <location>
        <position position="271"/>
    </location>
</feature>
<name>A0A381LI13_BLUGR</name>
<dbReference type="EMBL" id="UIGY01000242">
    <property type="protein sequence ID" value="SUZ13559.1"/>
    <property type="molecule type" value="Genomic_DNA"/>
</dbReference>
<dbReference type="PANTHER" id="PTHR17630">
    <property type="entry name" value="DIENELACTONE HYDROLASE"/>
    <property type="match status" value="1"/>
</dbReference>
<dbReference type="Gene3D" id="3.40.50.1820">
    <property type="entry name" value="alpha/beta hydrolase"/>
    <property type="match status" value="1"/>
</dbReference>
<dbReference type="OrthoDB" id="17560at2759"/>
<gene>
    <name evidence="2" type="ORF">BGT96224V2_LOCUS6775</name>
</gene>
<dbReference type="InterPro" id="IPR029058">
    <property type="entry name" value="AB_hydrolase_fold"/>
</dbReference>
<dbReference type="Pfam" id="PF01738">
    <property type="entry name" value="DLH"/>
    <property type="match status" value="1"/>
</dbReference>
<sequence length="271" mass="30878">MRNNQTLTMGKVETIDSLQTYVAAPTDGSKARTIIFLVDCESLSHLVVWKEPQVFGWELHTIRELADTYARAGFYCYIPDIHRGDSFPTEFLRNLEPTLVARQHLSRIERTKAAASMGMELPQWLIQHREVLTKPLIDSFIKTIRECPETSKIGVMGFSWGGRYAVLASHGQVDAVYACDPWLLIVPEDFSKISAPLSLAFGESDSHMSSSTLQQIKQILNSMTQVPNELKIYKAQVHGFTLRCDSRFHEDHLAQDEARNRGLDWFRKHLV</sequence>